<dbReference type="Gene3D" id="2.60.120.600">
    <property type="entry name" value="Domain of unknown function DUF1214, C-terminal domain"/>
    <property type="match status" value="1"/>
</dbReference>
<accession>A0A1M5P9J4</accession>
<feature type="domain" description="DUF1214" evidence="1">
    <location>
        <begin position="84"/>
        <end position="181"/>
    </location>
</feature>
<protein>
    <recommendedName>
        <fullName evidence="1">DUF1214 domain-containing protein</fullName>
    </recommendedName>
</protein>
<evidence type="ECO:0000313" key="2">
    <source>
        <dbReference type="EMBL" id="SHG98365.1"/>
    </source>
</evidence>
<evidence type="ECO:0000259" key="1">
    <source>
        <dbReference type="Pfam" id="PF06742"/>
    </source>
</evidence>
<reference evidence="2 3" key="1">
    <citation type="submission" date="2016-11" db="EMBL/GenBank/DDBJ databases">
        <authorList>
            <person name="Jaros S."/>
            <person name="Januszkiewicz K."/>
            <person name="Wedrychowicz H."/>
        </authorList>
    </citation>
    <scope>NUCLEOTIDE SEQUENCE [LARGE SCALE GENOMIC DNA]</scope>
    <source>
        <strain evidence="2 3">GAS242</strain>
    </source>
</reference>
<dbReference type="Proteomes" id="UP000190675">
    <property type="component" value="Chromosome I"/>
</dbReference>
<dbReference type="SUPFAM" id="SSF160935">
    <property type="entry name" value="VPA0735-like"/>
    <property type="match status" value="1"/>
</dbReference>
<dbReference type="InterPro" id="IPR010621">
    <property type="entry name" value="DUF1214"/>
</dbReference>
<gene>
    <name evidence="2" type="ORF">SAMN05444169_5107</name>
</gene>
<proteinExistence type="predicted"/>
<dbReference type="AlphaFoldDB" id="A0A1M5P9J4"/>
<organism evidence="2 3">
    <name type="scientific">Bradyrhizobium erythrophlei</name>
    <dbReference type="NCBI Taxonomy" id="1437360"/>
    <lineage>
        <taxon>Bacteria</taxon>
        <taxon>Pseudomonadati</taxon>
        <taxon>Pseudomonadota</taxon>
        <taxon>Alphaproteobacteria</taxon>
        <taxon>Hyphomicrobiales</taxon>
        <taxon>Nitrobacteraceae</taxon>
        <taxon>Bradyrhizobium</taxon>
    </lineage>
</organism>
<dbReference type="PANTHER" id="PTHR36509:SF2">
    <property type="entry name" value="BLL3101 PROTEIN"/>
    <property type="match status" value="1"/>
</dbReference>
<dbReference type="InterPro" id="IPR012038">
    <property type="entry name" value="UCP009471"/>
</dbReference>
<dbReference type="PIRSF" id="PIRSF009471">
    <property type="entry name" value="UCP009471"/>
    <property type="match status" value="1"/>
</dbReference>
<dbReference type="EMBL" id="LT670818">
    <property type="protein sequence ID" value="SHG98365.1"/>
    <property type="molecule type" value="Genomic_DNA"/>
</dbReference>
<dbReference type="PANTHER" id="PTHR36509">
    <property type="entry name" value="BLL3101 PROTEIN"/>
    <property type="match status" value="1"/>
</dbReference>
<name>A0A1M5P9J4_9BRAD</name>
<evidence type="ECO:0000313" key="3">
    <source>
        <dbReference type="Proteomes" id="UP000190675"/>
    </source>
</evidence>
<sequence length="204" mass="21953">MRRPQRRARIDPVRLIFVTLLALVIATAVGLGATWMTATRGTDLGTLTIGAWTARPKTGTADVDPYSRATIARSGELPVGTGDGVAFSATTDDRKKPLDGRCDVIVSGVTPAARFWTLTLYDQKGRLVANSLQRYGFTSQEIIRGADGAFEIRVASRSRAGNWLPTGGIERYALMLRLYDTPVGVATRTQRDAPMPTIATAGCP</sequence>
<dbReference type="InterPro" id="IPR037049">
    <property type="entry name" value="DUF1214_C_sf"/>
</dbReference>
<dbReference type="Pfam" id="PF06742">
    <property type="entry name" value="DUF1214"/>
    <property type="match status" value="1"/>
</dbReference>